<feature type="transmembrane region" description="Helical" evidence="9">
    <location>
        <begin position="267"/>
        <end position="286"/>
    </location>
</feature>
<dbReference type="InterPro" id="IPR001173">
    <property type="entry name" value="Glyco_trans_2-like"/>
</dbReference>
<dbReference type="InterPro" id="IPR039528">
    <property type="entry name" value="DPM1-like"/>
</dbReference>
<evidence type="ECO:0000256" key="7">
    <source>
        <dbReference type="ARBA" id="ARBA00023136"/>
    </source>
</evidence>
<dbReference type="InterPro" id="IPR029044">
    <property type="entry name" value="Nucleotide-diphossugar_trans"/>
</dbReference>
<feature type="domain" description="Glycosyltransferase 2-like" evidence="10">
    <location>
        <begin position="4"/>
        <end position="155"/>
    </location>
</feature>
<feature type="transmembrane region" description="Helical" evidence="9">
    <location>
        <begin position="307"/>
        <end position="328"/>
    </location>
</feature>
<evidence type="ECO:0000256" key="9">
    <source>
        <dbReference type="SAM" id="Phobius"/>
    </source>
</evidence>
<gene>
    <name evidence="12" type="ORF">HGK34_04600</name>
</gene>
<sequence>MAITVVVPTFNEGPNVAELVRRLDEALAGSPGSCVLFVDDSKDDTPSIIERVAGEQAAHGGLPVRLIHREKADGGLSGAVVEGLRSVRTEWAVVMDGDLQHPPELASVLASRGQEGGLDVVVASRYIGGGDAGGLDGYWRRAVSSTSALLARSMFPLRLRNVTDPLTGFFAVRLAALDLDGLRPRGFKILLEVLARGKRTLAVGEEPFVFGERYAGSSKATLRMGMRYLEQLASLRFGRMSRFAIIGGMGAVWNVLILWALTTLGVYYLTAAVIAAVVTISVNFALQERYVFRDLRAEGRHGFWSRLAHSFAFNGTEAAVRLPILWWVVEVSGLWPVLVQALMLVVAFLLRFVFHAQVVYRPRRTQPLLGDSSLPSSQPGNDVLGASGADERVQ</sequence>
<dbReference type="Gene3D" id="3.90.550.10">
    <property type="entry name" value="Spore Coat Polysaccharide Biosynthesis Protein SpsA, Chain A"/>
    <property type="match status" value="1"/>
</dbReference>
<organism evidence="12 13">
    <name type="scientific">Myceligenerans indicum</name>
    <dbReference type="NCBI Taxonomy" id="2593663"/>
    <lineage>
        <taxon>Bacteria</taxon>
        <taxon>Bacillati</taxon>
        <taxon>Actinomycetota</taxon>
        <taxon>Actinomycetes</taxon>
        <taxon>Micrococcales</taxon>
        <taxon>Promicromonosporaceae</taxon>
        <taxon>Myceligenerans</taxon>
    </lineage>
</organism>
<evidence type="ECO:0000259" key="11">
    <source>
        <dbReference type="Pfam" id="PF04138"/>
    </source>
</evidence>
<dbReference type="Pfam" id="PF04138">
    <property type="entry name" value="GtrA_DPMS_TM"/>
    <property type="match status" value="1"/>
</dbReference>
<evidence type="ECO:0000256" key="6">
    <source>
        <dbReference type="ARBA" id="ARBA00022989"/>
    </source>
</evidence>
<evidence type="ECO:0000259" key="10">
    <source>
        <dbReference type="Pfam" id="PF00535"/>
    </source>
</evidence>
<keyword evidence="3" id="KW-0328">Glycosyltransferase</keyword>
<evidence type="ECO:0000256" key="4">
    <source>
        <dbReference type="ARBA" id="ARBA00022679"/>
    </source>
</evidence>
<evidence type="ECO:0000256" key="5">
    <source>
        <dbReference type="ARBA" id="ARBA00022692"/>
    </source>
</evidence>
<dbReference type="Proteomes" id="UP000675409">
    <property type="component" value="Unassembled WGS sequence"/>
</dbReference>
<dbReference type="InterPro" id="IPR007267">
    <property type="entry name" value="GtrA_DPMS_TM"/>
</dbReference>
<evidence type="ECO:0000313" key="12">
    <source>
        <dbReference type="EMBL" id="MBL0885569.1"/>
    </source>
</evidence>
<feature type="transmembrane region" description="Helical" evidence="9">
    <location>
        <begin position="243"/>
        <end position="261"/>
    </location>
</feature>
<evidence type="ECO:0000256" key="8">
    <source>
        <dbReference type="SAM" id="MobiDB-lite"/>
    </source>
</evidence>
<comment type="subcellular location">
    <subcellularLocation>
        <location evidence="1">Membrane</location>
        <topology evidence="1">Multi-pass membrane protein</topology>
    </subcellularLocation>
</comment>
<keyword evidence="4" id="KW-0808">Transferase</keyword>
<feature type="domain" description="GtrA/DPMS transmembrane" evidence="11">
    <location>
        <begin position="242"/>
        <end position="359"/>
    </location>
</feature>
<dbReference type="EMBL" id="JABBYC010000004">
    <property type="protein sequence ID" value="MBL0885569.1"/>
    <property type="molecule type" value="Genomic_DNA"/>
</dbReference>
<accession>A0ABS1LH61</accession>
<proteinExistence type="inferred from homology"/>
<feature type="transmembrane region" description="Helical" evidence="9">
    <location>
        <begin position="334"/>
        <end position="354"/>
    </location>
</feature>
<evidence type="ECO:0000256" key="2">
    <source>
        <dbReference type="ARBA" id="ARBA00006739"/>
    </source>
</evidence>
<dbReference type="Pfam" id="PF00535">
    <property type="entry name" value="Glycos_transf_2"/>
    <property type="match status" value="1"/>
</dbReference>
<keyword evidence="13" id="KW-1185">Reference proteome</keyword>
<reference evidence="12 13" key="1">
    <citation type="journal article" date="2021" name="Arch. Microbiol.">
        <title>Myceligenerans indicum sp. nov., an actinobacterium isolated from mangrove sediment of Sundarbans, India.</title>
        <authorList>
            <person name="Asha K."/>
            <person name="Bhadury P."/>
        </authorList>
    </citation>
    <scope>NUCLEOTIDE SEQUENCE [LARGE SCALE GENOMIC DNA]</scope>
    <source>
        <strain evidence="12 13">I2</strain>
    </source>
</reference>
<keyword evidence="6 9" id="KW-1133">Transmembrane helix</keyword>
<keyword evidence="7 9" id="KW-0472">Membrane</keyword>
<evidence type="ECO:0000313" key="13">
    <source>
        <dbReference type="Proteomes" id="UP000675409"/>
    </source>
</evidence>
<comment type="similarity">
    <text evidence="2">Belongs to the glycosyltransferase 2 family.</text>
</comment>
<feature type="region of interest" description="Disordered" evidence="8">
    <location>
        <begin position="370"/>
        <end position="394"/>
    </location>
</feature>
<keyword evidence="5 9" id="KW-0812">Transmembrane</keyword>
<protein>
    <submittedName>
        <fullName evidence="12">Glycosyltransferase</fullName>
    </submittedName>
</protein>
<evidence type="ECO:0000256" key="3">
    <source>
        <dbReference type="ARBA" id="ARBA00022676"/>
    </source>
</evidence>
<dbReference type="PANTHER" id="PTHR43398">
    <property type="entry name" value="DOLICHOL-PHOSPHATE MANNOSYLTRANSFERASE SUBUNIT 1"/>
    <property type="match status" value="1"/>
</dbReference>
<name>A0ABS1LH61_9MICO</name>
<dbReference type="PANTHER" id="PTHR43398:SF1">
    <property type="entry name" value="DOLICHOL-PHOSPHATE MANNOSYLTRANSFERASE SUBUNIT 1"/>
    <property type="match status" value="1"/>
</dbReference>
<comment type="caution">
    <text evidence="12">The sequence shown here is derived from an EMBL/GenBank/DDBJ whole genome shotgun (WGS) entry which is preliminary data.</text>
</comment>
<dbReference type="SUPFAM" id="SSF53448">
    <property type="entry name" value="Nucleotide-diphospho-sugar transferases"/>
    <property type="match status" value="1"/>
</dbReference>
<evidence type="ECO:0000256" key="1">
    <source>
        <dbReference type="ARBA" id="ARBA00004141"/>
    </source>
</evidence>
<dbReference type="RefSeq" id="WP_201845398.1">
    <property type="nucleotide sequence ID" value="NZ_JABBYC010000004.1"/>
</dbReference>